<accession>A0A067SDQ5</accession>
<feature type="transmembrane region" description="Helical" evidence="1">
    <location>
        <begin position="59"/>
        <end position="78"/>
    </location>
</feature>
<proteinExistence type="predicted"/>
<evidence type="ECO:0000313" key="4">
    <source>
        <dbReference type="Proteomes" id="UP000027222"/>
    </source>
</evidence>
<evidence type="ECO:0000256" key="1">
    <source>
        <dbReference type="SAM" id="Phobius"/>
    </source>
</evidence>
<dbReference type="Pfam" id="PF20151">
    <property type="entry name" value="DUF6533"/>
    <property type="match status" value="1"/>
</dbReference>
<organism evidence="3 4">
    <name type="scientific">Galerina marginata (strain CBS 339.88)</name>
    <dbReference type="NCBI Taxonomy" id="685588"/>
    <lineage>
        <taxon>Eukaryota</taxon>
        <taxon>Fungi</taxon>
        <taxon>Dikarya</taxon>
        <taxon>Basidiomycota</taxon>
        <taxon>Agaricomycotina</taxon>
        <taxon>Agaricomycetes</taxon>
        <taxon>Agaricomycetidae</taxon>
        <taxon>Agaricales</taxon>
        <taxon>Agaricineae</taxon>
        <taxon>Strophariaceae</taxon>
        <taxon>Galerina</taxon>
    </lineage>
</organism>
<feature type="transmembrane region" description="Helical" evidence="1">
    <location>
        <begin position="214"/>
        <end position="232"/>
    </location>
</feature>
<gene>
    <name evidence="3" type="ORF">GALMADRAFT_1217888</name>
</gene>
<dbReference type="HOGENOM" id="CLU_035509_11_4_1"/>
<dbReference type="InterPro" id="IPR045340">
    <property type="entry name" value="DUF6533"/>
</dbReference>
<evidence type="ECO:0000259" key="2">
    <source>
        <dbReference type="Pfam" id="PF20151"/>
    </source>
</evidence>
<feature type="domain" description="DUF6533" evidence="2">
    <location>
        <begin position="24"/>
        <end position="67"/>
    </location>
</feature>
<dbReference type="AlphaFoldDB" id="A0A067SDQ5"/>
<name>A0A067SDQ5_GALM3</name>
<feature type="transmembrane region" description="Helical" evidence="1">
    <location>
        <begin position="163"/>
        <end position="193"/>
    </location>
</feature>
<protein>
    <recommendedName>
        <fullName evidence="2">DUF6533 domain-containing protein</fullName>
    </recommendedName>
</protein>
<feature type="transmembrane region" description="Helical" evidence="1">
    <location>
        <begin position="90"/>
        <end position="111"/>
    </location>
</feature>
<evidence type="ECO:0000313" key="3">
    <source>
        <dbReference type="EMBL" id="KDR65879.1"/>
    </source>
</evidence>
<dbReference type="OrthoDB" id="3350812at2759"/>
<reference evidence="4" key="1">
    <citation type="journal article" date="2014" name="Proc. Natl. Acad. Sci. U.S.A.">
        <title>Extensive sampling of basidiomycete genomes demonstrates inadequacy of the white-rot/brown-rot paradigm for wood decay fungi.</title>
        <authorList>
            <person name="Riley R."/>
            <person name="Salamov A.A."/>
            <person name="Brown D.W."/>
            <person name="Nagy L.G."/>
            <person name="Floudas D."/>
            <person name="Held B.W."/>
            <person name="Levasseur A."/>
            <person name="Lombard V."/>
            <person name="Morin E."/>
            <person name="Otillar R."/>
            <person name="Lindquist E.A."/>
            <person name="Sun H."/>
            <person name="LaButti K.M."/>
            <person name="Schmutz J."/>
            <person name="Jabbour D."/>
            <person name="Luo H."/>
            <person name="Baker S.E."/>
            <person name="Pisabarro A.G."/>
            <person name="Walton J.D."/>
            <person name="Blanchette R.A."/>
            <person name="Henrissat B."/>
            <person name="Martin F."/>
            <person name="Cullen D."/>
            <person name="Hibbett D.S."/>
            <person name="Grigoriev I.V."/>
        </authorList>
    </citation>
    <scope>NUCLEOTIDE SEQUENCE [LARGE SCALE GENOMIC DNA]</scope>
    <source>
        <strain evidence="4">CBS 339.88</strain>
    </source>
</reference>
<keyword evidence="1" id="KW-0812">Transmembrane</keyword>
<keyword evidence="4" id="KW-1185">Reference proteome</keyword>
<dbReference type="Proteomes" id="UP000027222">
    <property type="component" value="Unassembled WGS sequence"/>
</dbReference>
<dbReference type="EMBL" id="KL142431">
    <property type="protein sequence ID" value="KDR65879.1"/>
    <property type="molecule type" value="Genomic_DNA"/>
</dbReference>
<feature type="transmembrane region" description="Helical" evidence="1">
    <location>
        <begin position="123"/>
        <end position="143"/>
    </location>
</feature>
<keyword evidence="1" id="KW-0472">Membrane</keyword>
<keyword evidence="1" id="KW-1133">Transmembrane helix</keyword>
<sequence length="266" mass="30230">MTNALSYDAILHLVQSHLLRTHFDLAASTVIIYDIILTLETECALVWRADWNFIKALYIFQRYLPLIDTVYLTLMYQMEGGLSKSHCRNLYYGAGWLMAAGFASSELILTLRAWAVWNRNRRLTIILPILWVIVWSPVIGVMVPFLRSIEIGDPPYPAFPGCFVLSCGPLLAICFVMLTVWDTLMLGLILVPGIRTYQSGANSRLFDVVYRDGVIYYIYIFVLSIFNVVAITKFPVSYPSLSSQNIRPGIISCFPHRAPTNFHSCQ</sequence>